<evidence type="ECO:0000313" key="3">
    <source>
        <dbReference type="Proteomes" id="UP001172737"/>
    </source>
</evidence>
<dbReference type="Proteomes" id="UP001172737">
    <property type="component" value="Unassembled WGS sequence"/>
</dbReference>
<dbReference type="RefSeq" id="WP_301120751.1">
    <property type="nucleotide sequence ID" value="NZ_JAUHPX010000006.1"/>
</dbReference>
<keyword evidence="1" id="KW-0472">Membrane</keyword>
<evidence type="ECO:0000256" key="1">
    <source>
        <dbReference type="SAM" id="Phobius"/>
    </source>
</evidence>
<evidence type="ECO:0000313" key="2">
    <source>
        <dbReference type="EMBL" id="MDN4488638.1"/>
    </source>
</evidence>
<keyword evidence="1" id="KW-1133">Transmembrane helix</keyword>
<keyword evidence="3" id="KW-1185">Reference proteome</keyword>
<feature type="transmembrane region" description="Helical" evidence="1">
    <location>
        <begin position="12"/>
        <end position="30"/>
    </location>
</feature>
<dbReference type="AlphaFoldDB" id="A0AAW7M1V0"/>
<reference evidence="2" key="1">
    <citation type="submission" date="2023-06" db="EMBL/GenBank/DDBJ databases">
        <title>Sysu t00039.</title>
        <authorList>
            <person name="Gao L."/>
            <person name="Fang B.-Z."/>
            <person name="Li W.-J."/>
        </authorList>
    </citation>
    <scope>NUCLEOTIDE SEQUENCE</scope>
    <source>
        <strain evidence="2">SYSU T00039</strain>
    </source>
</reference>
<name>A0AAW7M1V0_9MICO</name>
<accession>A0AAW7M1V0</accession>
<sequence length="158" mass="16723">MDLDWNDIVNTALGAVAGSAVTLALAYVEFRARDRSEFNAAISRLLEALNGWYVAEAGMAYDARSDVAKHARLASHAQALSVASEVVGVAEAKAKADVEAFELVLRAVNYPPAMGDQARLMRAFKVSRAVTDWRAGAIDTTGLCDAIRGLLGEVAAAV</sequence>
<keyword evidence="1" id="KW-0812">Transmembrane</keyword>
<comment type="caution">
    <text evidence="2">The sequence shown here is derived from an EMBL/GenBank/DDBJ whole genome shotgun (WGS) entry which is preliminary data.</text>
</comment>
<gene>
    <name evidence="2" type="ORF">QQX10_10710</name>
</gene>
<proteinExistence type="predicted"/>
<organism evidence="2 3">
    <name type="scientific">Demequina lignilytica</name>
    <dbReference type="NCBI Taxonomy" id="3051663"/>
    <lineage>
        <taxon>Bacteria</taxon>
        <taxon>Bacillati</taxon>
        <taxon>Actinomycetota</taxon>
        <taxon>Actinomycetes</taxon>
        <taxon>Micrococcales</taxon>
        <taxon>Demequinaceae</taxon>
        <taxon>Demequina</taxon>
    </lineage>
</organism>
<protein>
    <submittedName>
        <fullName evidence="2">Uncharacterized protein</fullName>
    </submittedName>
</protein>
<dbReference type="EMBL" id="JAUHPX010000006">
    <property type="protein sequence ID" value="MDN4488638.1"/>
    <property type="molecule type" value="Genomic_DNA"/>
</dbReference>